<dbReference type="PANTHER" id="PTHR34001">
    <property type="entry name" value="BLL7405 PROTEIN"/>
    <property type="match status" value="1"/>
</dbReference>
<feature type="signal peptide" evidence="6">
    <location>
        <begin position="1"/>
        <end position="24"/>
    </location>
</feature>
<comment type="subcellular location">
    <subcellularLocation>
        <location evidence="1">Cell outer membrane</location>
    </subcellularLocation>
</comment>
<evidence type="ECO:0000256" key="3">
    <source>
        <dbReference type="ARBA" id="ARBA00023136"/>
    </source>
</evidence>
<evidence type="ECO:0000256" key="4">
    <source>
        <dbReference type="ARBA" id="ARBA00023237"/>
    </source>
</evidence>
<organism evidence="8 9">
    <name type="scientific">Roseiarcus fermentans</name>
    <dbReference type="NCBI Taxonomy" id="1473586"/>
    <lineage>
        <taxon>Bacteria</taxon>
        <taxon>Pseudomonadati</taxon>
        <taxon>Pseudomonadota</taxon>
        <taxon>Alphaproteobacteria</taxon>
        <taxon>Hyphomicrobiales</taxon>
        <taxon>Roseiarcaceae</taxon>
        <taxon>Roseiarcus</taxon>
    </lineage>
</organism>
<feature type="domain" description="Outer membrane protein beta-barrel" evidence="7">
    <location>
        <begin position="26"/>
        <end position="246"/>
    </location>
</feature>
<keyword evidence="4" id="KW-0998">Cell outer membrane</keyword>
<evidence type="ECO:0000256" key="5">
    <source>
        <dbReference type="ARBA" id="ARBA00038306"/>
    </source>
</evidence>
<keyword evidence="3" id="KW-0472">Membrane</keyword>
<keyword evidence="9" id="KW-1185">Reference proteome</keyword>
<comment type="similarity">
    <text evidence="5">Belongs to the Omp25/RopB family.</text>
</comment>
<dbReference type="InterPro" id="IPR011250">
    <property type="entry name" value="OMP/PagP_B-barrel"/>
</dbReference>
<accession>A0A366FRQ7</accession>
<dbReference type="GO" id="GO:0009279">
    <property type="term" value="C:cell outer membrane"/>
    <property type="evidence" value="ECO:0007669"/>
    <property type="project" value="UniProtKB-SubCell"/>
</dbReference>
<reference evidence="8 9" key="1">
    <citation type="submission" date="2018-06" db="EMBL/GenBank/DDBJ databases">
        <title>Genomic Encyclopedia of Type Strains, Phase IV (KMG-IV): sequencing the most valuable type-strain genomes for metagenomic binning, comparative biology and taxonomic classification.</title>
        <authorList>
            <person name="Goeker M."/>
        </authorList>
    </citation>
    <scope>NUCLEOTIDE SEQUENCE [LARGE SCALE GENOMIC DNA]</scope>
    <source>
        <strain evidence="8 9">DSM 24875</strain>
    </source>
</reference>
<name>A0A366FRQ7_9HYPH</name>
<sequence>MTRRLLMGAAAAAMTVATVVAAQAADLPTRKEAPPPVYVPPPFTWTGFYVGVNAGGIWSSGSRSATLVDPGVAWLSNYFPGGVGSGQSGFIGGGQVGYNWQTGSFVLGAEADFDGSSLSKTYSYTSTPFGSVVNGVALPTTLVGDSLSVSAKSSLDWIGTVRGRVGFVATPDNRLMIYGTGGFAYAGGSSNLNVYDATQGFYWNGNPSSSRSGWTIGGGVEYAWTNNITIRAEYLYVDLGNKTITTTANPTAYAFFNAAGVATPYATARINYDASIVRAAINYKF</sequence>
<evidence type="ECO:0000259" key="7">
    <source>
        <dbReference type="Pfam" id="PF13505"/>
    </source>
</evidence>
<dbReference type="Proteomes" id="UP000253529">
    <property type="component" value="Unassembled WGS sequence"/>
</dbReference>
<evidence type="ECO:0000256" key="1">
    <source>
        <dbReference type="ARBA" id="ARBA00004442"/>
    </source>
</evidence>
<dbReference type="Pfam" id="PF13505">
    <property type="entry name" value="OMP_b-brl"/>
    <property type="match status" value="1"/>
</dbReference>
<gene>
    <name evidence="8" type="ORF">DFR50_10417</name>
</gene>
<dbReference type="RefSeq" id="WP_113887988.1">
    <property type="nucleotide sequence ID" value="NZ_QNRK01000004.1"/>
</dbReference>
<evidence type="ECO:0000256" key="6">
    <source>
        <dbReference type="SAM" id="SignalP"/>
    </source>
</evidence>
<protein>
    <submittedName>
        <fullName evidence="8">Outer membrane immunogenic protein</fullName>
    </submittedName>
</protein>
<dbReference type="PANTHER" id="PTHR34001:SF3">
    <property type="entry name" value="BLL7405 PROTEIN"/>
    <property type="match status" value="1"/>
</dbReference>
<keyword evidence="2 6" id="KW-0732">Signal</keyword>
<proteinExistence type="inferred from homology"/>
<dbReference type="SUPFAM" id="SSF56925">
    <property type="entry name" value="OMPA-like"/>
    <property type="match status" value="1"/>
</dbReference>
<dbReference type="Gene3D" id="2.40.160.20">
    <property type="match status" value="1"/>
</dbReference>
<evidence type="ECO:0000313" key="8">
    <source>
        <dbReference type="EMBL" id="RBP16740.1"/>
    </source>
</evidence>
<dbReference type="InterPro" id="IPR027385">
    <property type="entry name" value="Beta-barrel_OMP"/>
</dbReference>
<evidence type="ECO:0000313" key="9">
    <source>
        <dbReference type="Proteomes" id="UP000253529"/>
    </source>
</evidence>
<dbReference type="EMBL" id="QNRK01000004">
    <property type="protein sequence ID" value="RBP16740.1"/>
    <property type="molecule type" value="Genomic_DNA"/>
</dbReference>
<dbReference type="OrthoDB" id="9815357at2"/>
<dbReference type="InterPro" id="IPR051692">
    <property type="entry name" value="OMP-like"/>
</dbReference>
<evidence type="ECO:0000256" key="2">
    <source>
        <dbReference type="ARBA" id="ARBA00022729"/>
    </source>
</evidence>
<feature type="chain" id="PRO_5017016331" evidence="6">
    <location>
        <begin position="25"/>
        <end position="285"/>
    </location>
</feature>
<dbReference type="AlphaFoldDB" id="A0A366FRQ7"/>
<comment type="caution">
    <text evidence="8">The sequence shown here is derived from an EMBL/GenBank/DDBJ whole genome shotgun (WGS) entry which is preliminary data.</text>
</comment>